<feature type="compositionally biased region" description="Low complexity" evidence="1">
    <location>
        <begin position="380"/>
        <end position="391"/>
    </location>
</feature>
<name>A0A165NJN2_9APHY</name>
<evidence type="ECO:0000256" key="1">
    <source>
        <dbReference type="SAM" id="MobiDB-lite"/>
    </source>
</evidence>
<feature type="compositionally biased region" description="Low complexity" evidence="1">
    <location>
        <begin position="65"/>
        <end position="107"/>
    </location>
</feature>
<sequence length="542" mass="58081">MAAARAGSHHRTAPPSPLSAPRLPSPCRISISTGHRPDLGVLPGLPTAPLLGRTHGRTLAHRAPAASFAAPSAPRTQAAALPSSARPRAWPPDTDADWQTQTQTPHGSPRPPLPCPPRIDVGRSHLPTGTRPRVRRCAHPAIPVSSVMDGGAKISTLECAVAVHTARTGHRSSAAMATATAFRSQCRGARRWRVIARSRSRRRAVREQWLGSWVRWSGASFYYFWRCALAVGGLAGGRRPCRIVQPEKPSHASRPRAFEWNTGAAHAAAPLITARTSPGSSRAWPAAGFWDRPCPPRFLGPPRPPPPLQPESATTAATGSIPDGLDISQVCSFTAARLWDRSHPIPNEPYGPTPPITTPLQRGTPLLPPSHPPDAHPLQSIPSPISHSHPPVGGANPVLTRRPRTHLAIHVPSPSPNPHANPPPRARSTARQYSTRPTRRRPRCLHNESPAIHPSRQALPRVPVHTRRVATDAYNYPPLGGNTPSSDAVAGRAKERPPSCCSSSRELTEPDYSLAPAARGKARPAGANVSPPRPTRASRAPR</sequence>
<feature type="region of interest" description="Disordered" evidence="1">
    <location>
        <begin position="344"/>
        <end position="542"/>
    </location>
</feature>
<proteinExistence type="predicted"/>
<feature type="region of interest" description="Disordered" evidence="1">
    <location>
        <begin position="65"/>
        <end position="118"/>
    </location>
</feature>
<organism evidence="2 3">
    <name type="scientific">Daedalea quercina L-15889</name>
    <dbReference type="NCBI Taxonomy" id="1314783"/>
    <lineage>
        <taxon>Eukaryota</taxon>
        <taxon>Fungi</taxon>
        <taxon>Dikarya</taxon>
        <taxon>Basidiomycota</taxon>
        <taxon>Agaricomycotina</taxon>
        <taxon>Agaricomycetes</taxon>
        <taxon>Polyporales</taxon>
        <taxon>Fomitopsis</taxon>
    </lineage>
</organism>
<gene>
    <name evidence="2" type="ORF">DAEQUDRAFT_428840</name>
</gene>
<dbReference type="AlphaFoldDB" id="A0A165NJN2"/>
<dbReference type="EMBL" id="KV429081">
    <property type="protein sequence ID" value="KZT67048.1"/>
    <property type="molecule type" value="Genomic_DNA"/>
</dbReference>
<feature type="compositionally biased region" description="Pro residues" evidence="1">
    <location>
        <begin position="346"/>
        <end position="357"/>
    </location>
</feature>
<feature type="compositionally biased region" description="Pro residues" evidence="1">
    <location>
        <begin position="413"/>
        <end position="425"/>
    </location>
</feature>
<dbReference type="Proteomes" id="UP000076727">
    <property type="component" value="Unassembled WGS sequence"/>
</dbReference>
<evidence type="ECO:0000313" key="3">
    <source>
        <dbReference type="Proteomes" id="UP000076727"/>
    </source>
</evidence>
<protein>
    <submittedName>
        <fullName evidence="2">Uncharacterized protein</fullName>
    </submittedName>
</protein>
<keyword evidence="3" id="KW-1185">Reference proteome</keyword>
<evidence type="ECO:0000313" key="2">
    <source>
        <dbReference type="EMBL" id="KZT67048.1"/>
    </source>
</evidence>
<accession>A0A165NJN2</accession>
<feature type="region of interest" description="Disordered" evidence="1">
    <location>
        <begin position="297"/>
        <end position="323"/>
    </location>
</feature>
<feature type="compositionally biased region" description="Pro residues" evidence="1">
    <location>
        <begin position="297"/>
        <end position="309"/>
    </location>
</feature>
<feature type="region of interest" description="Disordered" evidence="1">
    <location>
        <begin position="1"/>
        <end position="43"/>
    </location>
</feature>
<feature type="compositionally biased region" description="Pro residues" evidence="1">
    <location>
        <begin position="108"/>
        <end position="117"/>
    </location>
</feature>
<feature type="compositionally biased region" description="Low complexity" evidence="1">
    <location>
        <begin position="515"/>
        <end position="527"/>
    </location>
</feature>
<reference evidence="2 3" key="1">
    <citation type="journal article" date="2016" name="Mol. Biol. Evol.">
        <title>Comparative Genomics of Early-Diverging Mushroom-Forming Fungi Provides Insights into the Origins of Lignocellulose Decay Capabilities.</title>
        <authorList>
            <person name="Nagy L.G."/>
            <person name="Riley R."/>
            <person name="Tritt A."/>
            <person name="Adam C."/>
            <person name="Daum C."/>
            <person name="Floudas D."/>
            <person name="Sun H."/>
            <person name="Yadav J.S."/>
            <person name="Pangilinan J."/>
            <person name="Larsson K.H."/>
            <person name="Matsuura K."/>
            <person name="Barry K."/>
            <person name="Labutti K."/>
            <person name="Kuo R."/>
            <person name="Ohm R.A."/>
            <person name="Bhattacharya S.S."/>
            <person name="Shirouzu T."/>
            <person name="Yoshinaga Y."/>
            <person name="Martin F.M."/>
            <person name="Grigoriev I.V."/>
            <person name="Hibbett D.S."/>
        </authorList>
    </citation>
    <scope>NUCLEOTIDE SEQUENCE [LARGE SCALE GENOMIC DNA]</scope>
    <source>
        <strain evidence="2 3">L-15889</strain>
    </source>
</reference>